<dbReference type="STRING" id="4540.A0A3L6QSZ6"/>
<gene>
    <name evidence="7" type="ORF">C2845_PM04G01610</name>
</gene>
<evidence type="ECO:0000313" key="7">
    <source>
        <dbReference type="EMBL" id="RLM86659.1"/>
    </source>
</evidence>
<dbReference type="Pfam" id="PF02891">
    <property type="entry name" value="zf-MIZ"/>
    <property type="match status" value="1"/>
</dbReference>
<keyword evidence="1" id="KW-0479">Metal-binding</keyword>
<dbReference type="InterPro" id="IPR004181">
    <property type="entry name" value="Znf_MIZ"/>
</dbReference>
<dbReference type="PANTHER" id="PTHR10782">
    <property type="entry name" value="ZINC FINGER MIZ DOMAIN-CONTAINING PROTEIN"/>
    <property type="match status" value="1"/>
</dbReference>
<evidence type="ECO:0000256" key="1">
    <source>
        <dbReference type="ARBA" id="ARBA00022723"/>
    </source>
</evidence>
<dbReference type="Gene3D" id="3.30.40.10">
    <property type="entry name" value="Zinc/RING finger domain, C3HC4 (zinc finger)"/>
    <property type="match status" value="1"/>
</dbReference>
<name>A0A3L6QSZ6_PANMI</name>
<feature type="domain" description="SP-RING-type" evidence="6">
    <location>
        <begin position="32"/>
        <end position="117"/>
    </location>
</feature>
<evidence type="ECO:0000256" key="3">
    <source>
        <dbReference type="ARBA" id="ARBA00022833"/>
    </source>
</evidence>
<dbReference type="PANTHER" id="PTHR10782:SF42">
    <property type="entry name" value="E3 SUMO-PROTEIN LIGASE SIZ2"/>
    <property type="match status" value="1"/>
</dbReference>
<dbReference type="GO" id="GO:0008270">
    <property type="term" value="F:zinc ion binding"/>
    <property type="evidence" value="ECO:0007669"/>
    <property type="project" value="UniProtKB-KW"/>
</dbReference>
<feature type="compositionally biased region" description="Polar residues" evidence="5">
    <location>
        <begin position="223"/>
        <end position="233"/>
    </location>
</feature>
<keyword evidence="8" id="KW-1185">Reference proteome</keyword>
<feature type="compositionally biased region" description="Polar residues" evidence="5">
    <location>
        <begin position="260"/>
        <end position="276"/>
    </location>
</feature>
<evidence type="ECO:0000313" key="8">
    <source>
        <dbReference type="Proteomes" id="UP000275267"/>
    </source>
</evidence>
<dbReference type="PROSITE" id="PS51044">
    <property type="entry name" value="ZF_SP_RING"/>
    <property type="match status" value="1"/>
</dbReference>
<dbReference type="OrthoDB" id="682531at2759"/>
<evidence type="ECO:0000256" key="5">
    <source>
        <dbReference type="SAM" id="MobiDB-lite"/>
    </source>
</evidence>
<dbReference type="Proteomes" id="UP000275267">
    <property type="component" value="Unassembled WGS sequence"/>
</dbReference>
<evidence type="ECO:0000256" key="4">
    <source>
        <dbReference type="PROSITE-ProRule" id="PRU00452"/>
    </source>
</evidence>
<sequence>MGTPTSPAESREPKRLRVSKEDGWGAGVSCRELRGWEREHSAQIWLTTTAGLMTASRIQIAGRFKPYAHMGCFDLEAFIEINQRSRKWQCPICLKNYSLENIIIDPRFNSITSLIKSCGDDTSEIDAKLDGSWRVKGRSELNDLTQWHLPDGTLCVATGTAAEPKMFIVKHEMKEESTSEEVGCDLKLGIRKNNNGQLEITKSGDTDLVLSSDNDHARHMENKNSTLSGSIGDTNIGDEGYNLEPARNDYPTTRVHDLDSSASDENAPPSTEQGCNSFERLR</sequence>
<evidence type="ECO:0000256" key="2">
    <source>
        <dbReference type="ARBA" id="ARBA00022771"/>
    </source>
</evidence>
<dbReference type="EMBL" id="PQIB02000011">
    <property type="protein sequence ID" value="RLM86659.1"/>
    <property type="molecule type" value="Genomic_DNA"/>
</dbReference>
<dbReference type="GO" id="GO:0061665">
    <property type="term" value="F:SUMO ligase activity"/>
    <property type="evidence" value="ECO:0007669"/>
    <property type="project" value="TreeGrafter"/>
</dbReference>
<evidence type="ECO:0000259" key="6">
    <source>
        <dbReference type="PROSITE" id="PS51044"/>
    </source>
</evidence>
<feature type="region of interest" description="Disordered" evidence="5">
    <location>
        <begin position="219"/>
        <end position="282"/>
    </location>
</feature>
<organism evidence="7 8">
    <name type="scientific">Panicum miliaceum</name>
    <name type="common">Proso millet</name>
    <name type="synonym">Broomcorn millet</name>
    <dbReference type="NCBI Taxonomy" id="4540"/>
    <lineage>
        <taxon>Eukaryota</taxon>
        <taxon>Viridiplantae</taxon>
        <taxon>Streptophyta</taxon>
        <taxon>Embryophyta</taxon>
        <taxon>Tracheophyta</taxon>
        <taxon>Spermatophyta</taxon>
        <taxon>Magnoliopsida</taxon>
        <taxon>Liliopsida</taxon>
        <taxon>Poales</taxon>
        <taxon>Poaceae</taxon>
        <taxon>PACMAD clade</taxon>
        <taxon>Panicoideae</taxon>
        <taxon>Panicodae</taxon>
        <taxon>Paniceae</taxon>
        <taxon>Panicinae</taxon>
        <taxon>Panicum</taxon>
        <taxon>Panicum sect. Panicum</taxon>
    </lineage>
</organism>
<comment type="caution">
    <text evidence="7">The sequence shown here is derived from an EMBL/GenBank/DDBJ whole genome shotgun (WGS) entry which is preliminary data.</text>
</comment>
<dbReference type="GO" id="GO:0016925">
    <property type="term" value="P:protein sumoylation"/>
    <property type="evidence" value="ECO:0007669"/>
    <property type="project" value="TreeGrafter"/>
</dbReference>
<dbReference type="GO" id="GO:0000785">
    <property type="term" value="C:chromatin"/>
    <property type="evidence" value="ECO:0007669"/>
    <property type="project" value="TreeGrafter"/>
</dbReference>
<protein>
    <recommendedName>
        <fullName evidence="6">SP-RING-type domain-containing protein</fullName>
    </recommendedName>
</protein>
<dbReference type="InterPro" id="IPR013083">
    <property type="entry name" value="Znf_RING/FYVE/PHD"/>
</dbReference>
<keyword evidence="3" id="KW-0862">Zinc</keyword>
<proteinExistence type="predicted"/>
<dbReference type="AlphaFoldDB" id="A0A3L6QSZ6"/>
<reference evidence="8" key="1">
    <citation type="journal article" date="2019" name="Nat. Commun.">
        <title>The genome of broomcorn millet.</title>
        <authorList>
            <person name="Zou C."/>
            <person name="Miki D."/>
            <person name="Li D."/>
            <person name="Tang Q."/>
            <person name="Xiao L."/>
            <person name="Rajput S."/>
            <person name="Deng P."/>
            <person name="Jia W."/>
            <person name="Huang R."/>
            <person name="Zhang M."/>
            <person name="Sun Y."/>
            <person name="Hu J."/>
            <person name="Fu X."/>
            <person name="Schnable P.S."/>
            <person name="Li F."/>
            <person name="Zhang H."/>
            <person name="Feng B."/>
            <person name="Zhu X."/>
            <person name="Liu R."/>
            <person name="Schnable J.C."/>
            <person name="Zhu J.-K."/>
            <person name="Zhang H."/>
        </authorList>
    </citation>
    <scope>NUCLEOTIDE SEQUENCE [LARGE SCALE GENOMIC DNA]</scope>
</reference>
<accession>A0A3L6QSZ6</accession>
<keyword evidence="2 4" id="KW-0863">Zinc-finger</keyword>